<dbReference type="EMBL" id="UYRW01000001">
    <property type="protein sequence ID" value="VDK60901.1"/>
    <property type="molecule type" value="Genomic_DNA"/>
</dbReference>
<dbReference type="Proteomes" id="UP000271087">
    <property type="component" value="Unassembled WGS sequence"/>
</dbReference>
<reference evidence="3" key="1">
    <citation type="submission" date="2016-06" db="UniProtKB">
        <authorList>
            <consortium name="WormBaseParasite"/>
        </authorList>
    </citation>
    <scope>IDENTIFICATION</scope>
</reference>
<dbReference type="AlphaFoldDB" id="A0A182DWJ0"/>
<name>A0A182DWJ0_ONCOC</name>
<keyword evidence="2" id="KW-1185">Reference proteome</keyword>
<proteinExistence type="predicted"/>
<evidence type="ECO:0000313" key="2">
    <source>
        <dbReference type="Proteomes" id="UP000271087"/>
    </source>
</evidence>
<organism evidence="3">
    <name type="scientific">Onchocerca ochengi</name>
    <name type="common">Filarial nematode worm</name>
    <dbReference type="NCBI Taxonomy" id="42157"/>
    <lineage>
        <taxon>Eukaryota</taxon>
        <taxon>Metazoa</taxon>
        <taxon>Ecdysozoa</taxon>
        <taxon>Nematoda</taxon>
        <taxon>Chromadorea</taxon>
        <taxon>Rhabditida</taxon>
        <taxon>Spirurina</taxon>
        <taxon>Spiruromorpha</taxon>
        <taxon>Filarioidea</taxon>
        <taxon>Onchocercidae</taxon>
        <taxon>Onchocerca</taxon>
    </lineage>
</organism>
<gene>
    <name evidence="1" type="ORF">NOO_LOCUS4</name>
</gene>
<reference evidence="1 2" key="2">
    <citation type="submission" date="2018-08" db="EMBL/GenBank/DDBJ databases">
        <authorList>
            <person name="Laetsch R D."/>
            <person name="Stevens L."/>
            <person name="Kumar S."/>
            <person name="Blaxter L. M."/>
        </authorList>
    </citation>
    <scope>NUCLEOTIDE SEQUENCE [LARGE SCALE GENOMIC DNA]</scope>
</reference>
<accession>A0A182DWJ0</accession>
<evidence type="ECO:0000313" key="3">
    <source>
        <dbReference type="WBParaSite" id="nOo.2.0.1.t00004-RA"/>
    </source>
</evidence>
<sequence length="67" mass="7879">MSVHVNACQQLMSLFFEEKVIDLSTALQEFSKKYLAMITEEEEEERYKDEEETTKIMCLSKQLNIIA</sequence>
<protein>
    <submittedName>
        <fullName evidence="3">Rop family plasmid primer RNA-binding protein</fullName>
    </submittedName>
</protein>
<evidence type="ECO:0000313" key="1">
    <source>
        <dbReference type="EMBL" id="VDK60901.1"/>
    </source>
</evidence>
<dbReference type="WBParaSite" id="nOo.2.0.1.t00004-RA">
    <property type="protein sequence ID" value="nOo.2.0.1.t00004-RA"/>
    <property type="gene ID" value="nOo.2.0.1.g00004"/>
</dbReference>